<feature type="region of interest" description="Disordered" evidence="4">
    <location>
        <begin position="148"/>
        <end position="168"/>
    </location>
</feature>
<evidence type="ECO:0000256" key="1">
    <source>
        <dbReference type="ARBA" id="ARBA00022490"/>
    </source>
</evidence>
<evidence type="ECO:0000256" key="3">
    <source>
        <dbReference type="HAMAP-Rule" id="MF_00023"/>
    </source>
</evidence>
<dbReference type="NCBIfam" id="NF003843">
    <property type="entry name" value="PRK05422.1"/>
    <property type="match status" value="1"/>
</dbReference>
<evidence type="ECO:0000256" key="4">
    <source>
        <dbReference type="SAM" id="MobiDB-lite"/>
    </source>
</evidence>
<dbReference type="CDD" id="cd09294">
    <property type="entry name" value="SmpB"/>
    <property type="match status" value="1"/>
</dbReference>
<dbReference type="GO" id="GO:0070929">
    <property type="term" value="P:trans-translation"/>
    <property type="evidence" value="ECO:0007669"/>
    <property type="project" value="UniProtKB-UniRule"/>
</dbReference>
<dbReference type="Pfam" id="PF01668">
    <property type="entry name" value="SmpB"/>
    <property type="match status" value="1"/>
</dbReference>
<protein>
    <recommendedName>
        <fullName evidence="3">SsrA-binding protein</fullName>
    </recommendedName>
    <alternativeName>
        <fullName evidence="3">Small protein B</fullName>
    </alternativeName>
</protein>
<dbReference type="GO" id="GO:0070930">
    <property type="term" value="P:trans-translation-dependent protein tagging"/>
    <property type="evidence" value="ECO:0007669"/>
    <property type="project" value="TreeGrafter"/>
</dbReference>
<comment type="function">
    <text evidence="3">Required for rescue of stalled ribosomes mediated by trans-translation. Binds to transfer-messenger RNA (tmRNA), required for stable association of tmRNA with ribosomes. tmRNA and SmpB together mimic tRNA shape, replacing the anticodon stem-loop with SmpB. tmRNA is encoded by the ssrA gene; the 2 termini fold to resemble tRNA(Ala) and it encodes a 'tag peptide', a short internal open reading frame. During trans-translation Ala-aminoacylated tmRNA acts like a tRNA, entering the A-site of stalled ribosomes, displacing the stalled mRNA. The ribosome then switches to translate the ORF on the tmRNA; the nascent peptide is terminated with the 'tag peptide' encoded by the tmRNA and targeted for degradation. The ribosome is freed to recommence translation, which seems to be the essential function of trans-translation.</text>
</comment>
<comment type="subcellular location">
    <subcellularLocation>
        <location evidence="3">Cytoplasm</location>
    </subcellularLocation>
    <text evidence="3">The tmRNA-SmpB complex associates with stalled 70S ribosomes.</text>
</comment>
<sequence>MMAKARASPVPTATREARKTDRVVATNRRAFHDYFVLETIEAGIALTGTEIKSIRDGKATLSEAYARIEAGELWLIGAHISPYTHGNRANHDPDRPRKLLVHKRQLVELREAIEQKGMTLVPLRLTLKQGRAKVEIGVVRGKKLYDKRDADADRESRRDIERALRGRE</sequence>
<dbReference type="EMBL" id="CADCWF010000008">
    <property type="protein sequence ID" value="CAA9534713.1"/>
    <property type="molecule type" value="Genomic_DNA"/>
</dbReference>
<dbReference type="HAMAP" id="MF_00023">
    <property type="entry name" value="SmpB"/>
    <property type="match status" value="1"/>
</dbReference>
<dbReference type="NCBIfam" id="TIGR00086">
    <property type="entry name" value="smpB"/>
    <property type="match status" value="1"/>
</dbReference>
<gene>
    <name evidence="3" type="primary">smpB</name>
    <name evidence="5" type="ORF">AVDCRST_MAG59-213</name>
</gene>
<proteinExistence type="inferred from homology"/>
<dbReference type="InterPro" id="IPR000037">
    <property type="entry name" value="SsrA-bd_prot"/>
</dbReference>
<name>A0A6J4TZ58_9BACT</name>
<dbReference type="GO" id="GO:0003723">
    <property type="term" value="F:RNA binding"/>
    <property type="evidence" value="ECO:0007669"/>
    <property type="project" value="UniProtKB-UniRule"/>
</dbReference>
<reference evidence="5" key="1">
    <citation type="submission" date="2020-02" db="EMBL/GenBank/DDBJ databases">
        <authorList>
            <person name="Meier V. D."/>
        </authorList>
    </citation>
    <scope>NUCLEOTIDE SEQUENCE</scope>
    <source>
        <strain evidence="5">AVDCRST_MAG59</strain>
    </source>
</reference>
<dbReference type="SUPFAM" id="SSF74982">
    <property type="entry name" value="Small protein B (SmpB)"/>
    <property type="match status" value="1"/>
</dbReference>
<dbReference type="GO" id="GO:0005829">
    <property type="term" value="C:cytosol"/>
    <property type="evidence" value="ECO:0007669"/>
    <property type="project" value="TreeGrafter"/>
</dbReference>
<keyword evidence="1 3" id="KW-0963">Cytoplasm</keyword>
<evidence type="ECO:0000256" key="2">
    <source>
        <dbReference type="ARBA" id="ARBA00022884"/>
    </source>
</evidence>
<dbReference type="AlphaFoldDB" id="A0A6J4TZ58"/>
<dbReference type="InterPro" id="IPR020081">
    <property type="entry name" value="SsrA-bd_prot_CS"/>
</dbReference>
<dbReference type="Gene3D" id="2.40.280.10">
    <property type="match status" value="1"/>
</dbReference>
<dbReference type="PANTHER" id="PTHR30308:SF2">
    <property type="entry name" value="SSRA-BINDING PROTEIN"/>
    <property type="match status" value="1"/>
</dbReference>
<evidence type="ECO:0000313" key="5">
    <source>
        <dbReference type="EMBL" id="CAA9534713.1"/>
    </source>
</evidence>
<dbReference type="PANTHER" id="PTHR30308">
    <property type="entry name" value="TMRNA-BINDING COMPONENT OF TRANS-TRANSLATION TAGGING COMPLEX"/>
    <property type="match status" value="1"/>
</dbReference>
<dbReference type="InterPro" id="IPR023620">
    <property type="entry name" value="SmpB"/>
</dbReference>
<comment type="similarity">
    <text evidence="3">Belongs to the SmpB family.</text>
</comment>
<keyword evidence="2 3" id="KW-0694">RNA-binding</keyword>
<dbReference type="PROSITE" id="PS01317">
    <property type="entry name" value="SSRP"/>
    <property type="match status" value="1"/>
</dbReference>
<organism evidence="5">
    <name type="scientific">uncultured Thermomicrobiales bacterium</name>
    <dbReference type="NCBI Taxonomy" id="1645740"/>
    <lineage>
        <taxon>Bacteria</taxon>
        <taxon>Pseudomonadati</taxon>
        <taxon>Thermomicrobiota</taxon>
        <taxon>Thermomicrobia</taxon>
        <taxon>Thermomicrobiales</taxon>
        <taxon>environmental samples</taxon>
    </lineage>
</organism>
<accession>A0A6J4TZ58</accession>